<dbReference type="Gene3D" id="3.40.605.10">
    <property type="entry name" value="Aldehyde Dehydrogenase, Chain A, domain 1"/>
    <property type="match status" value="1"/>
</dbReference>
<accession>A0AAN7QZ97</accession>
<dbReference type="InterPro" id="IPR016162">
    <property type="entry name" value="Ald_DH_N"/>
</dbReference>
<dbReference type="PANTHER" id="PTHR43570:SF30">
    <property type="entry name" value="ALDEHYDE DEHYDROGENASE"/>
    <property type="match status" value="1"/>
</dbReference>
<dbReference type="Pfam" id="PF00171">
    <property type="entry name" value="Aldedh"/>
    <property type="match status" value="1"/>
</dbReference>
<dbReference type="InterPro" id="IPR015590">
    <property type="entry name" value="Aldehyde_DH_dom"/>
</dbReference>
<organism evidence="4 5">
    <name type="scientific">Trapa natans</name>
    <name type="common">Water chestnut</name>
    <dbReference type="NCBI Taxonomy" id="22666"/>
    <lineage>
        <taxon>Eukaryota</taxon>
        <taxon>Viridiplantae</taxon>
        <taxon>Streptophyta</taxon>
        <taxon>Embryophyta</taxon>
        <taxon>Tracheophyta</taxon>
        <taxon>Spermatophyta</taxon>
        <taxon>Magnoliopsida</taxon>
        <taxon>eudicotyledons</taxon>
        <taxon>Gunneridae</taxon>
        <taxon>Pentapetalae</taxon>
        <taxon>rosids</taxon>
        <taxon>malvids</taxon>
        <taxon>Myrtales</taxon>
        <taxon>Lythraceae</taxon>
        <taxon>Trapa</taxon>
    </lineage>
</organism>
<comment type="similarity">
    <text evidence="1">Belongs to the aldehyde dehydrogenase family.</text>
</comment>
<dbReference type="GO" id="GO:0004029">
    <property type="term" value="F:aldehyde dehydrogenase (NAD+) activity"/>
    <property type="evidence" value="ECO:0007669"/>
    <property type="project" value="TreeGrafter"/>
</dbReference>
<evidence type="ECO:0000259" key="3">
    <source>
        <dbReference type="Pfam" id="PF00171"/>
    </source>
</evidence>
<gene>
    <name evidence="4" type="ORF">SAY86_002123</name>
</gene>
<keyword evidence="5" id="KW-1185">Reference proteome</keyword>
<dbReference type="InterPro" id="IPR016161">
    <property type="entry name" value="Ald_DH/histidinol_DH"/>
</dbReference>
<dbReference type="GO" id="GO:0006081">
    <property type="term" value="P:aldehyde metabolic process"/>
    <property type="evidence" value="ECO:0007669"/>
    <property type="project" value="InterPro"/>
</dbReference>
<comment type="caution">
    <text evidence="4">The sequence shown here is derived from an EMBL/GenBank/DDBJ whole genome shotgun (WGS) entry which is preliminary data.</text>
</comment>
<evidence type="ECO:0000313" key="4">
    <source>
        <dbReference type="EMBL" id="KAK4785434.1"/>
    </source>
</evidence>
<protein>
    <recommendedName>
        <fullName evidence="3">Aldehyde dehydrogenase domain-containing protein</fullName>
    </recommendedName>
</protein>
<dbReference type="Proteomes" id="UP001346149">
    <property type="component" value="Unassembled WGS sequence"/>
</dbReference>
<dbReference type="GO" id="GO:0005737">
    <property type="term" value="C:cytoplasm"/>
    <property type="evidence" value="ECO:0007669"/>
    <property type="project" value="TreeGrafter"/>
</dbReference>
<dbReference type="InterPro" id="IPR016163">
    <property type="entry name" value="Ald_DH_C"/>
</dbReference>
<evidence type="ECO:0000256" key="1">
    <source>
        <dbReference type="ARBA" id="ARBA00009986"/>
    </source>
</evidence>
<sequence length="477" mass="52614">MKEGEFVSMSNLNATPIISHSVSTTTCDPSYWVRWRLVAMAENKWAVTSDLDSEIRELREYYCSGKTKEMPWRRSQLKGLLSLLHDREDDLLEAPVEAYRDEVCYSSFLGLSLEPLIAPLAAGNVAVLKPSESAPASSRLLADLIPVYLDSRAVKVVEGGAAVGEELIRKRWDKIFFTGEPHAGDLELGGKCPAVVDNLSSSQVVVERIVGAKFSPCAGQACIAVDYVLVGEKFCPAFMEIMKGAMKKMFGGNPKESKSMARIVNKHHFLRLKSLLEDLLVKASIVYGGSMDEDSLYIEPTILLDPPAKSAIMADEIFGPLLPIMTMKNMEDSIDFINSRPKSLAIYAFTNDESLRKKMISQTSLGSLIFNDAIIQYAADTLPFGGSRGERDGQVPRQVLVRHIQPPEGGAPEKLTGRHLVPVPPLERLQDAALPGYLPLRLSPPPPPPHHPRTQAVQIKGHRPLIKMAIYNQESKI</sequence>
<keyword evidence="2" id="KW-0560">Oxidoreductase</keyword>
<evidence type="ECO:0000256" key="2">
    <source>
        <dbReference type="ARBA" id="ARBA00023002"/>
    </source>
</evidence>
<dbReference type="EMBL" id="JAXQNO010000013">
    <property type="protein sequence ID" value="KAK4785434.1"/>
    <property type="molecule type" value="Genomic_DNA"/>
</dbReference>
<feature type="domain" description="Aldehyde dehydrogenase" evidence="3">
    <location>
        <begin position="111"/>
        <end position="388"/>
    </location>
</feature>
<dbReference type="FunFam" id="3.40.309.10:FF:000003">
    <property type="entry name" value="Aldehyde dehydrogenase"/>
    <property type="match status" value="1"/>
</dbReference>
<dbReference type="SUPFAM" id="SSF53720">
    <property type="entry name" value="ALDH-like"/>
    <property type="match status" value="1"/>
</dbReference>
<reference evidence="4 5" key="1">
    <citation type="journal article" date="2023" name="Hortic Res">
        <title>Pangenome of water caltrop reveals structural variations and asymmetric subgenome divergence after allopolyploidization.</title>
        <authorList>
            <person name="Zhang X."/>
            <person name="Chen Y."/>
            <person name="Wang L."/>
            <person name="Yuan Y."/>
            <person name="Fang M."/>
            <person name="Shi L."/>
            <person name="Lu R."/>
            <person name="Comes H.P."/>
            <person name="Ma Y."/>
            <person name="Chen Y."/>
            <person name="Huang G."/>
            <person name="Zhou Y."/>
            <person name="Zheng Z."/>
            <person name="Qiu Y."/>
        </authorList>
    </citation>
    <scope>NUCLEOTIDE SEQUENCE [LARGE SCALE GENOMIC DNA]</scope>
    <source>
        <strain evidence="4">F231</strain>
    </source>
</reference>
<proteinExistence type="inferred from homology"/>
<dbReference type="AlphaFoldDB" id="A0AAN7QZ97"/>
<evidence type="ECO:0000313" key="5">
    <source>
        <dbReference type="Proteomes" id="UP001346149"/>
    </source>
</evidence>
<dbReference type="PANTHER" id="PTHR43570">
    <property type="entry name" value="ALDEHYDE DEHYDROGENASE"/>
    <property type="match status" value="1"/>
</dbReference>
<dbReference type="Gene3D" id="3.40.309.10">
    <property type="entry name" value="Aldehyde Dehydrogenase, Chain A, domain 2"/>
    <property type="match status" value="1"/>
</dbReference>
<name>A0AAN7QZ97_TRANT</name>
<dbReference type="InterPro" id="IPR012394">
    <property type="entry name" value="Aldehyde_DH_NAD(P)"/>
</dbReference>